<sequence length="337" mass="37698">MDFNALDQFLSAYPKFRKVQVYQAIFGRLIADWEQASSLPLEIRQCLSEIFPLYINHELVLSADEQTAKAIITFDDGAAIESVLMRHKNGRDTICVSSQVGCSLGCAFCATGTMGLIRDLTWGEITAQVLLFARWLYIREGERVTNVVFMGMGEPFLNYGNVLSAARFINRSDTFAIGARKISISTIGIAPQIRQLAGEPEQFNLSISLHAPNDQLRQKLMPAAQKYPLNDVLSSVREYINLTNRKVMIEYLLLDGVNDRPEQARELAALLKKELKKLFMVNLLTYNPTGGFLSSPPERAADFKDILIREGVEATRRYPLGLDIRGACGQLAGRKAR</sequence>
<comment type="caution">
    <text evidence="11">Lacks conserved residue(s) required for the propagation of feature annotation.</text>
</comment>
<dbReference type="PANTHER" id="PTHR30544">
    <property type="entry name" value="23S RRNA METHYLTRANSFERASE"/>
    <property type="match status" value="1"/>
</dbReference>
<keyword evidence="5 11" id="KW-0489">Methyltransferase</keyword>
<evidence type="ECO:0000256" key="7">
    <source>
        <dbReference type="ARBA" id="ARBA00022691"/>
    </source>
</evidence>
<dbReference type="InterPro" id="IPR004383">
    <property type="entry name" value="rRNA_lsu_MTrfase_RlmN/Cfr"/>
</dbReference>
<evidence type="ECO:0000256" key="1">
    <source>
        <dbReference type="ARBA" id="ARBA00004496"/>
    </source>
</evidence>
<dbReference type="InterPro" id="IPR027492">
    <property type="entry name" value="RNA_MTrfase_RlmN"/>
</dbReference>
<feature type="binding site" evidence="11">
    <location>
        <begin position="153"/>
        <end position="154"/>
    </location>
    <ligand>
        <name>S-adenosyl-L-methionine</name>
        <dbReference type="ChEBI" id="CHEBI:59789"/>
    </ligand>
</feature>
<dbReference type="Proteomes" id="UP000231414">
    <property type="component" value="Unassembled WGS sequence"/>
</dbReference>
<evidence type="ECO:0000256" key="9">
    <source>
        <dbReference type="ARBA" id="ARBA00023004"/>
    </source>
</evidence>
<keyword evidence="4 11" id="KW-0698">rRNA processing</keyword>
<dbReference type="GO" id="GO:0070040">
    <property type="term" value="F:rRNA (adenine(2503)-C2-)-methyltransferase activity"/>
    <property type="evidence" value="ECO:0007669"/>
    <property type="project" value="UniProtKB-UniRule"/>
</dbReference>
<gene>
    <name evidence="11 13" type="primary">rlmN</name>
    <name evidence="13" type="ORF">COT52_01425</name>
</gene>
<accession>A0A2H0X7K2</accession>
<keyword evidence="7 11" id="KW-0949">S-adenosyl-L-methionine</keyword>
<dbReference type="GO" id="GO:0005737">
    <property type="term" value="C:cytoplasm"/>
    <property type="evidence" value="ECO:0007669"/>
    <property type="project" value="UniProtKB-SubCell"/>
</dbReference>
<dbReference type="SFLD" id="SFLDG01062">
    <property type="entry name" value="methyltransferase_(Class_A)"/>
    <property type="match status" value="1"/>
</dbReference>
<keyword evidence="6 11" id="KW-0808">Transferase</keyword>
<dbReference type="Gene3D" id="3.20.20.70">
    <property type="entry name" value="Aldolase class I"/>
    <property type="match status" value="1"/>
</dbReference>
<evidence type="ECO:0000256" key="10">
    <source>
        <dbReference type="ARBA" id="ARBA00023014"/>
    </source>
</evidence>
<feature type="binding site" evidence="11">
    <location>
        <position position="109"/>
    </location>
    <ligand>
        <name>[4Fe-4S] cluster</name>
        <dbReference type="ChEBI" id="CHEBI:49883"/>
        <note>4Fe-4S-S-AdoMet</note>
    </ligand>
</feature>
<keyword evidence="2 11" id="KW-0004">4Fe-4S</keyword>
<dbReference type="GO" id="GO:0030488">
    <property type="term" value="P:tRNA methylation"/>
    <property type="evidence" value="ECO:0007669"/>
    <property type="project" value="UniProtKB-UniRule"/>
</dbReference>
<proteinExistence type="inferred from homology"/>
<keyword evidence="9 11" id="KW-0408">Iron</keyword>
<dbReference type="FunFam" id="3.20.20.70:FF:000014">
    <property type="entry name" value="Probable dual-specificity RNA methyltransferase RlmN"/>
    <property type="match status" value="1"/>
</dbReference>
<evidence type="ECO:0000256" key="2">
    <source>
        <dbReference type="ARBA" id="ARBA00022485"/>
    </source>
</evidence>
<dbReference type="CDD" id="cd01335">
    <property type="entry name" value="Radical_SAM"/>
    <property type="match status" value="1"/>
</dbReference>
<dbReference type="GO" id="GO:0000049">
    <property type="term" value="F:tRNA binding"/>
    <property type="evidence" value="ECO:0007669"/>
    <property type="project" value="UniProtKB-UniRule"/>
</dbReference>
<evidence type="ECO:0000259" key="12">
    <source>
        <dbReference type="PROSITE" id="PS51918"/>
    </source>
</evidence>
<dbReference type="GO" id="GO:0051539">
    <property type="term" value="F:4 iron, 4 sulfur cluster binding"/>
    <property type="evidence" value="ECO:0007669"/>
    <property type="project" value="UniProtKB-UniRule"/>
</dbReference>
<dbReference type="PANTHER" id="PTHR30544:SF5">
    <property type="entry name" value="RADICAL SAM CORE DOMAIN-CONTAINING PROTEIN"/>
    <property type="match status" value="1"/>
</dbReference>
<protein>
    <recommendedName>
        <fullName evidence="11">Probable dual-specificity RNA methyltransferase RlmN</fullName>
        <ecNumber evidence="11">2.1.1.192</ecNumber>
    </recommendedName>
    <alternativeName>
        <fullName evidence="11">23S rRNA (adenine(2503)-C(2))-methyltransferase</fullName>
    </alternativeName>
    <alternativeName>
        <fullName evidence="11">23S rRNA m2A2503 methyltransferase</fullName>
    </alternativeName>
    <alternativeName>
        <fullName evidence="11">Ribosomal RNA large subunit methyltransferase N</fullName>
    </alternativeName>
    <alternativeName>
        <fullName evidence="11">tRNA (adenine(37)-C(2))-methyltransferase</fullName>
    </alternativeName>
    <alternativeName>
        <fullName evidence="11">tRNA m2A37 methyltransferase</fullName>
    </alternativeName>
</protein>
<feature type="active site" description="Proton acceptor" evidence="11">
    <location>
        <position position="81"/>
    </location>
</feature>
<evidence type="ECO:0000313" key="13">
    <source>
        <dbReference type="EMBL" id="PIS20894.1"/>
    </source>
</evidence>
<keyword evidence="3 11" id="KW-0963">Cytoplasm</keyword>
<feature type="domain" description="Radical SAM core" evidence="12">
    <location>
        <begin position="88"/>
        <end position="325"/>
    </location>
</feature>
<feature type="active site" description="S-methylcysteine intermediate" evidence="11">
    <location>
        <position position="328"/>
    </location>
</feature>
<dbReference type="SUPFAM" id="SSF102114">
    <property type="entry name" value="Radical SAM enzymes"/>
    <property type="match status" value="1"/>
</dbReference>
<feature type="binding site" evidence="11">
    <location>
        <position position="106"/>
    </location>
    <ligand>
        <name>[4Fe-4S] cluster</name>
        <dbReference type="ChEBI" id="CHEBI:49883"/>
        <note>4Fe-4S-S-AdoMet</note>
    </ligand>
</feature>
<dbReference type="InterPro" id="IPR058240">
    <property type="entry name" value="rSAM_sf"/>
</dbReference>
<dbReference type="PIRSF" id="PIRSF006004">
    <property type="entry name" value="CHP00048"/>
    <property type="match status" value="1"/>
</dbReference>
<evidence type="ECO:0000256" key="4">
    <source>
        <dbReference type="ARBA" id="ARBA00022552"/>
    </source>
</evidence>
<evidence type="ECO:0000313" key="14">
    <source>
        <dbReference type="Proteomes" id="UP000231414"/>
    </source>
</evidence>
<dbReference type="Pfam" id="PF04055">
    <property type="entry name" value="Radical_SAM"/>
    <property type="match status" value="1"/>
</dbReference>
<evidence type="ECO:0000256" key="5">
    <source>
        <dbReference type="ARBA" id="ARBA00022603"/>
    </source>
</evidence>
<feature type="binding site" evidence="11">
    <location>
        <position position="102"/>
    </location>
    <ligand>
        <name>[4Fe-4S] cluster</name>
        <dbReference type="ChEBI" id="CHEBI:49883"/>
        <note>4Fe-4S-S-AdoMet</note>
    </ligand>
</feature>
<dbReference type="EMBL" id="PEYW01000020">
    <property type="protein sequence ID" value="PIS20894.1"/>
    <property type="molecule type" value="Genomic_DNA"/>
</dbReference>
<evidence type="ECO:0000256" key="3">
    <source>
        <dbReference type="ARBA" id="ARBA00022490"/>
    </source>
</evidence>
<dbReference type="PROSITE" id="PS51918">
    <property type="entry name" value="RADICAL_SAM"/>
    <property type="match status" value="1"/>
</dbReference>
<dbReference type="SFLD" id="SFLDF00275">
    <property type="entry name" value="adenosine_C2_methyltransferase"/>
    <property type="match status" value="1"/>
</dbReference>
<name>A0A2H0X7K2_UNCKA</name>
<comment type="subcellular location">
    <subcellularLocation>
        <location evidence="1 11">Cytoplasm</location>
    </subcellularLocation>
</comment>
<feature type="binding site" evidence="11">
    <location>
        <position position="185"/>
    </location>
    <ligand>
        <name>S-adenosyl-L-methionine</name>
        <dbReference type="ChEBI" id="CHEBI:59789"/>
    </ligand>
</feature>
<dbReference type="NCBIfam" id="TIGR00048">
    <property type="entry name" value="rRNA_mod_RlmN"/>
    <property type="match status" value="1"/>
</dbReference>
<comment type="catalytic activity">
    <reaction evidence="11">
        <text>adenosine(37) in tRNA + 2 reduced [2Fe-2S]-[ferredoxin] + 2 S-adenosyl-L-methionine = 2-methyladenosine(37) in tRNA + 5'-deoxyadenosine + L-methionine + 2 oxidized [2Fe-2S]-[ferredoxin] + S-adenosyl-L-homocysteine</text>
        <dbReference type="Rhea" id="RHEA:43332"/>
        <dbReference type="Rhea" id="RHEA-COMP:10000"/>
        <dbReference type="Rhea" id="RHEA-COMP:10001"/>
        <dbReference type="Rhea" id="RHEA-COMP:10162"/>
        <dbReference type="Rhea" id="RHEA-COMP:10485"/>
        <dbReference type="ChEBI" id="CHEBI:17319"/>
        <dbReference type="ChEBI" id="CHEBI:33737"/>
        <dbReference type="ChEBI" id="CHEBI:33738"/>
        <dbReference type="ChEBI" id="CHEBI:57844"/>
        <dbReference type="ChEBI" id="CHEBI:57856"/>
        <dbReference type="ChEBI" id="CHEBI:59789"/>
        <dbReference type="ChEBI" id="CHEBI:74411"/>
        <dbReference type="ChEBI" id="CHEBI:74497"/>
        <dbReference type="EC" id="2.1.1.192"/>
    </reaction>
</comment>
<keyword evidence="11" id="KW-0819">tRNA processing</keyword>
<comment type="miscellaneous">
    <text evidence="11">Reaction proceeds by a ping-pong mechanism involving intermediate methylation of a conserved cysteine residue.</text>
</comment>
<evidence type="ECO:0000256" key="8">
    <source>
        <dbReference type="ARBA" id="ARBA00022723"/>
    </source>
</evidence>
<keyword evidence="11" id="KW-1015">Disulfide bond</keyword>
<dbReference type="InterPro" id="IPR013785">
    <property type="entry name" value="Aldolase_TIM"/>
</dbReference>
<comment type="similarity">
    <text evidence="11">Belongs to the radical SAM superfamily. RlmN family.</text>
</comment>
<keyword evidence="10 11" id="KW-0411">Iron-sulfur</keyword>
<comment type="function">
    <text evidence="11">Specifically methylates position 2 of adenine 2503 in 23S rRNA and position 2 of adenine 37 in tRNAs.</text>
</comment>
<dbReference type="GO" id="GO:0046872">
    <property type="term" value="F:metal ion binding"/>
    <property type="evidence" value="ECO:0007669"/>
    <property type="project" value="UniProtKB-KW"/>
</dbReference>
<dbReference type="InterPro" id="IPR007197">
    <property type="entry name" value="rSAM"/>
</dbReference>
<reference evidence="14" key="1">
    <citation type="submission" date="2017-09" db="EMBL/GenBank/DDBJ databases">
        <title>Depth-based differentiation of microbial function through sediment-hosted aquifers and enrichment of novel symbionts in the deep terrestrial subsurface.</title>
        <authorList>
            <person name="Probst A.J."/>
            <person name="Ladd B."/>
            <person name="Jarett J.K."/>
            <person name="Geller-Mcgrath D.E."/>
            <person name="Sieber C.M.K."/>
            <person name="Emerson J.B."/>
            <person name="Anantharaman K."/>
            <person name="Thomas B.C."/>
            <person name="Malmstrom R."/>
            <person name="Stieglmeier M."/>
            <person name="Klingl A."/>
            <person name="Woyke T."/>
            <person name="Ryan C.M."/>
            <person name="Banfield J.F."/>
        </authorList>
    </citation>
    <scope>NUCLEOTIDE SEQUENCE [LARGE SCALE GENOMIC DNA]</scope>
</reference>
<keyword evidence="8 11" id="KW-0479">Metal-binding</keyword>
<dbReference type="EC" id="2.1.1.192" evidence="11"/>
<dbReference type="GO" id="GO:0070475">
    <property type="term" value="P:rRNA base methylation"/>
    <property type="evidence" value="ECO:0007669"/>
    <property type="project" value="UniProtKB-UniRule"/>
</dbReference>
<feature type="binding site" evidence="11">
    <location>
        <position position="287"/>
    </location>
    <ligand>
        <name>S-adenosyl-L-methionine</name>
        <dbReference type="ChEBI" id="CHEBI:59789"/>
    </ligand>
</feature>
<dbReference type="HAMAP" id="MF_01849">
    <property type="entry name" value="RNA_methyltr_RlmN"/>
    <property type="match status" value="1"/>
</dbReference>
<evidence type="ECO:0000256" key="6">
    <source>
        <dbReference type="ARBA" id="ARBA00022679"/>
    </source>
</evidence>
<evidence type="ECO:0000256" key="11">
    <source>
        <dbReference type="HAMAP-Rule" id="MF_01849"/>
    </source>
</evidence>
<dbReference type="InterPro" id="IPR040072">
    <property type="entry name" value="Methyltransferase_A"/>
</dbReference>
<comment type="catalytic activity">
    <reaction evidence="11">
        <text>adenosine(2503) in 23S rRNA + 2 reduced [2Fe-2S]-[ferredoxin] + 2 S-adenosyl-L-methionine = 2-methyladenosine(2503) in 23S rRNA + 5'-deoxyadenosine + L-methionine + 2 oxidized [2Fe-2S]-[ferredoxin] + S-adenosyl-L-homocysteine</text>
        <dbReference type="Rhea" id="RHEA:42916"/>
        <dbReference type="Rhea" id="RHEA-COMP:10000"/>
        <dbReference type="Rhea" id="RHEA-COMP:10001"/>
        <dbReference type="Rhea" id="RHEA-COMP:10152"/>
        <dbReference type="Rhea" id="RHEA-COMP:10282"/>
        <dbReference type="ChEBI" id="CHEBI:17319"/>
        <dbReference type="ChEBI" id="CHEBI:33737"/>
        <dbReference type="ChEBI" id="CHEBI:33738"/>
        <dbReference type="ChEBI" id="CHEBI:57844"/>
        <dbReference type="ChEBI" id="CHEBI:57856"/>
        <dbReference type="ChEBI" id="CHEBI:59789"/>
        <dbReference type="ChEBI" id="CHEBI:74411"/>
        <dbReference type="ChEBI" id="CHEBI:74497"/>
        <dbReference type="EC" id="2.1.1.192"/>
    </reaction>
</comment>
<organism evidence="13 14">
    <name type="scientific">candidate division WWE3 bacterium CG08_land_8_20_14_0_20_43_13</name>
    <dbReference type="NCBI Taxonomy" id="1975087"/>
    <lineage>
        <taxon>Bacteria</taxon>
        <taxon>Katanobacteria</taxon>
    </lineage>
</organism>
<comment type="caution">
    <text evidence="13">The sequence shown here is derived from an EMBL/GenBank/DDBJ whole genome shotgun (WGS) entry which is preliminary data.</text>
</comment>
<dbReference type="GO" id="GO:0019843">
    <property type="term" value="F:rRNA binding"/>
    <property type="evidence" value="ECO:0007669"/>
    <property type="project" value="UniProtKB-UniRule"/>
</dbReference>
<feature type="binding site" evidence="11">
    <location>
        <begin position="208"/>
        <end position="210"/>
    </location>
    <ligand>
        <name>S-adenosyl-L-methionine</name>
        <dbReference type="ChEBI" id="CHEBI:59789"/>
    </ligand>
</feature>
<dbReference type="SFLD" id="SFLDS00029">
    <property type="entry name" value="Radical_SAM"/>
    <property type="match status" value="1"/>
</dbReference>
<dbReference type="AlphaFoldDB" id="A0A2H0X7K2"/>
<comment type="cofactor">
    <cofactor evidence="11">
        <name>[4Fe-4S] cluster</name>
        <dbReference type="ChEBI" id="CHEBI:49883"/>
    </cofactor>
    <text evidence="11">Binds 1 [4Fe-4S] cluster. The cluster is coordinated with 3 cysteines and an exchangeable S-adenosyl-L-methionine.</text>
</comment>
<dbReference type="GO" id="GO:0002935">
    <property type="term" value="F:tRNA (adenine(37)-C2)-methyltransferase activity"/>
    <property type="evidence" value="ECO:0007669"/>
    <property type="project" value="UniProtKB-UniRule"/>
</dbReference>